<evidence type="ECO:0000256" key="5">
    <source>
        <dbReference type="ARBA" id="ARBA00023136"/>
    </source>
</evidence>
<evidence type="ECO:0000259" key="9">
    <source>
        <dbReference type="SMART" id="SM00244"/>
    </source>
</evidence>
<reference evidence="10 11" key="1">
    <citation type="submission" date="2018-09" db="EMBL/GenBank/DDBJ databases">
        <title>Draft genome sequence of Rhodopseudomonas palustris 2.1.18.</title>
        <authorList>
            <person name="Robertson S.L."/>
            <person name="Meyer T.E."/>
            <person name="Kyndt J.A."/>
        </authorList>
    </citation>
    <scope>NUCLEOTIDE SEQUENCE [LARGE SCALE GENOMIC DNA]</scope>
    <source>
        <strain evidence="10 11">2.1.18</strain>
    </source>
</reference>
<evidence type="ECO:0000313" key="10">
    <source>
        <dbReference type="EMBL" id="RJF69200.1"/>
    </source>
</evidence>
<dbReference type="RefSeq" id="WP_119858515.1">
    <property type="nucleotide sequence ID" value="NZ_QYYD01000025.1"/>
</dbReference>
<comment type="subcellular location">
    <subcellularLocation>
        <location evidence="1">Membrane</location>
        <topology evidence="1">Single-pass membrane protein</topology>
    </subcellularLocation>
</comment>
<dbReference type="SUPFAM" id="SSF117892">
    <property type="entry name" value="Band 7/SPFH domain"/>
    <property type="match status" value="1"/>
</dbReference>
<dbReference type="GO" id="GO:0016020">
    <property type="term" value="C:membrane"/>
    <property type="evidence" value="ECO:0007669"/>
    <property type="project" value="UniProtKB-SubCell"/>
</dbReference>
<dbReference type="InterPro" id="IPR020980">
    <property type="entry name" value="Membrane_HflK_N"/>
</dbReference>
<dbReference type="InterPro" id="IPR036013">
    <property type="entry name" value="Band_7/SPFH_dom_sf"/>
</dbReference>
<evidence type="ECO:0000313" key="11">
    <source>
        <dbReference type="Proteomes" id="UP000285523"/>
    </source>
</evidence>
<evidence type="ECO:0000256" key="6">
    <source>
        <dbReference type="RuleBase" id="RU364113"/>
    </source>
</evidence>
<dbReference type="SMART" id="SM00244">
    <property type="entry name" value="PHB"/>
    <property type="match status" value="1"/>
</dbReference>
<keyword evidence="3 6" id="KW-0812">Transmembrane</keyword>
<feature type="compositionally biased region" description="Gly residues" evidence="8">
    <location>
        <begin position="1"/>
        <end position="20"/>
    </location>
</feature>
<sequence>MPWKNQGGGPWGSGPKGPWGSGPQSSGPRPPDLEDLLRRGQDRLQQMLPGGYFSGLGIAIAVLGALTIWGLSGFFRVQSEELGVVLRFGKHVRTVQPGLNYHLPYPIETVLLPKALRVSTISIGMTLLSDPARRGTTVRDVPEESLMLTGDENIVDVDFTVLWRIKPDGVGDFLFNIQNPEGTVKAVAESAMREVIGRSNIQPILTGARTTIETGVQELMQKTLDSYGAGVLVQQVQMQKVDPPQQVIDAFRDVQAARADLERLQNEAQTYANRVIPDARGRAAQIIQNAEGYKGQAVAEAKGQSARFLDVYEEYRKAPDVTRERIYLETMERVLGPAEKLVYDPGSGPGGGQGVVPYLPLSELSPRRQPQAPAAPQNQQTQGGTR</sequence>
<dbReference type="Proteomes" id="UP000285523">
    <property type="component" value="Unassembled WGS sequence"/>
</dbReference>
<name>A0A418V0G2_RHOPL</name>
<feature type="domain" description="Band 7" evidence="9">
    <location>
        <begin position="72"/>
        <end position="255"/>
    </location>
</feature>
<dbReference type="PANTHER" id="PTHR43327">
    <property type="entry name" value="STOMATIN-LIKE PROTEIN 2, MITOCHONDRIAL"/>
    <property type="match status" value="1"/>
</dbReference>
<dbReference type="Pfam" id="PF12221">
    <property type="entry name" value="HflK_N"/>
    <property type="match status" value="1"/>
</dbReference>
<evidence type="ECO:0000256" key="4">
    <source>
        <dbReference type="ARBA" id="ARBA00022989"/>
    </source>
</evidence>
<feature type="compositionally biased region" description="Low complexity" evidence="8">
    <location>
        <begin position="369"/>
        <end position="386"/>
    </location>
</feature>
<keyword evidence="5 6" id="KW-0472">Membrane</keyword>
<evidence type="ECO:0000256" key="8">
    <source>
        <dbReference type="SAM" id="MobiDB-lite"/>
    </source>
</evidence>
<feature type="region of interest" description="Disordered" evidence="8">
    <location>
        <begin position="1"/>
        <end position="34"/>
    </location>
</feature>
<keyword evidence="10" id="KW-0378">Hydrolase</keyword>
<dbReference type="OrthoDB" id="9779595at2"/>
<dbReference type="GO" id="GO:0008233">
    <property type="term" value="F:peptidase activity"/>
    <property type="evidence" value="ECO:0007669"/>
    <property type="project" value="UniProtKB-KW"/>
</dbReference>
<dbReference type="Gene3D" id="3.30.479.30">
    <property type="entry name" value="Band 7 domain"/>
    <property type="match status" value="1"/>
</dbReference>
<keyword evidence="10" id="KW-0645">Protease</keyword>
<feature type="region of interest" description="Disordered" evidence="8">
    <location>
        <begin position="342"/>
        <end position="386"/>
    </location>
</feature>
<evidence type="ECO:0000256" key="1">
    <source>
        <dbReference type="ARBA" id="ARBA00004167"/>
    </source>
</evidence>
<dbReference type="EMBL" id="QYYD01000025">
    <property type="protein sequence ID" value="RJF69200.1"/>
    <property type="molecule type" value="Genomic_DNA"/>
</dbReference>
<dbReference type="CDD" id="cd03404">
    <property type="entry name" value="SPFH_HflK"/>
    <property type="match status" value="1"/>
</dbReference>
<proteinExistence type="inferred from homology"/>
<evidence type="ECO:0000256" key="2">
    <source>
        <dbReference type="ARBA" id="ARBA00006971"/>
    </source>
</evidence>
<dbReference type="NCBIfam" id="TIGR01933">
    <property type="entry name" value="hflK"/>
    <property type="match status" value="1"/>
</dbReference>
<comment type="similarity">
    <text evidence="2 6">Belongs to the band 7/mec-2 family. HflK subfamily.</text>
</comment>
<dbReference type="Pfam" id="PF01145">
    <property type="entry name" value="Band_7"/>
    <property type="match status" value="1"/>
</dbReference>
<dbReference type="GO" id="GO:0006508">
    <property type="term" value="P:proteolysis"/>
    <property type="evidence" value="ECO:0007669"/>
    <property type="project" value="UniProtKB-KW"/>
</dbReference>
<feature type="coiled-coil region" evidence="7">
    <location>
        <begin position="247"/>
        <end position="274"/>
    </location>
</feature>
<dbReference type="InterPro" id="IPR001107">
    <property type="entry name" value="Band_7"/>
</dbReference>
<dbReference type="AlphaFoldDB" id="A0A418V0G2"/>
<evidence type="ECO:0000256" key="3">
    <source>
        <dbReference type="ARBA" id="ARBA00022692"/>
    </source>
</evidence>
<feature type="transmembrane region" description="Helical" evidence="6">
    <location>
        <begin position="52"/>
        <end position="71"/>
    </location>
</feature>
<protein>
    <recommendedName>
        <fullName evidence="6">Protein HflK</fullName>
    </recommendedName>
</protein>
<comment type="function">
    <text evidence="6">HflC and HflK could encode or regulate a protease.</text>
</comment>
<organism evidence="10 11">
    <name type="scientific">Rhodopseudomonas palustris</name>
    <dbReference type="NCBI Taxonomy" id="1076"/>
    <lineage>
        <taxon>Bacteria</taxon>
        <taxon>Pseudomonadati</taxon>
        <taxon>Pseudomonadota</taxon>
        <taxon>Alphaproteobacteria</taxon>
        <taxon>Hyphomicrobiales</taxon>
        <taxon>Nitrobacteraceae</taxon>
        <taxon>Rhodopseudomonas</taxon>
    </lineage>
</organism>
<dbReference type="InterPro" id="IPR010201">
    <property type="entry name" value="HflK"/>
</dbReference>
<keyword evidence="4 6" id="KW-1133">Transmembrane helix</keyword>
<comment type="caution">
    <text evidence="10">The sequence shown here is derived from an EMBL/GenBank/DDBJ whole genome shotgun (WGS) entry which is preliminary data.</text>
</comment>
<keyword evidence="7" id="KW-0175">Coiled coil</keyword>
<gene>
    <name evidence="10" type="primary">hflK</name>
    <name evidence="10" type="ORF">D4Q52_20935</name>
</gene>
<dbReference type="InterPro" id="IPR050710">
    <property type="entry name" value="Band7/mec-2_domain"/>
</dbReference>
<accession>A0A418V0G2</accession>
<comment type="subunit">
    <text evidence="6">HflC and HflK may interact to form a multimeric complex.</text>
</comment>
<dbReference type="PANTHER" id="PTHR43327:SF2">
    <property type="entry name" value="MODULATOR OF FTSH PROTEASE HFLK"/>
    <property type="match status" value="1"/>
</dbReference>
<evidence type="ECO:0000256" key="7">
    <source>
        <dbReference type="SAM" id="Coils"/>
    </source>
</evidence>